<dbReference type="OrthoDB" id="107771at2"/>
<evidence type="ECO:0000313" key="10">
    <source>
        <dbReference type="EMBL" id="SOC38225.1"/>
    </source>
</evidence>
<dbReference type="GO" id="GO:0005886">
    <property type="term" value="C:plasma membrane"/>
    <property type="evidence" value="ECO:0007669"/>
    <property type="project" value="UniProtKB-SubCell"/>
</dbReference>
<evidence type="ECO:0000259" key="8">
    <source>
        <dbReference type="PROSITE" id="PS50111"/>
    </source>
</evidence>
<gene>
    <name evidence="10" type="ORF">SAMN05877842_10462</name>
</gene>
<dbReference type="GO" id="GO:0006935">
    <property type="term" value="P:chemotaxis"/>
    <property type="evidence" value="ECO:0007669"/>
    <property type="project" value="InterPro"/>
</dbReference>
<dbReference type="PANTHER" id="PTHR32089:SF112">
    <property type="entry name" value="LYSOZYME-LIKE PROTEIN-RELATED"/>
    <property type="match status" value="1"/>
</dbReference>
<dbReference type="Gene3D" id="6.10.340.10">
    <property type="match status" value="1"/>
</dbReference>
<evidence type="ECO:0000259" key="9">
    <source>
        <dbReference type="PROSITE" id="PS50885"/>
    </source>
</evidence>
<accession>A0A285U8G9</accession>
<name>A0A285U8G9_9BACL</name>
<evidence type="ECO:0000313" key="11">
    <source>
        <dbReference type="Proteomes" id="UP000219252"/>
    </source>
</evidence>
<reference evidence="11" key="1">
    <citation type="submission" date="2017-08" db="EMBL/GenBank/DDBJ databases">
        <authorList>
            <person name="Varghese N."/>
            <person name="Submissions S."/>
        </authorList>
    </citation>
    <scope>NUCLEOTIDE SEQUENCE [LARGE SCALE GENOMIC DNA]</scope>
    <source>
        <strain evidence="11">JC23</strain>
    </source>
</reference>
<dbReference type="PRINTS" id="PR00260">
    <property type="entry name" value="CHEMTRNSDUCR"/>
</dbReference>
<dbReference type="SMART" id="SM00283">
    <property type="entry name" value="MA"/>
    <property type="match status" value="1"/>
</dbReference>
<keyword evidence="3 7" id="KW-0472">Membrane</keyword>
<feature type="domain" description="HAMP" evidence="9">
    <location>
        <begin position="202"/>
        <end position="255"/>
    </location>
</feature>
<dbReference type="SUPFAM" id="SSF58104">
    <property type="entry name" value="Methyl-accepting chemotaxis protein (MCP) signaling domain"/>
    <property type="match status" value="1"/>
</dbReference>
<dbReference type="Gene3D" id="1.10.287.950">
    <property type="entry name" value="Methyl-accepting chemotaxis protein"/>
    <property type="match status" value="1"/>
</dbReference>
<dbReference type="CDD" id="cd06225">
    <property type="entry name" value="HAMP"/>
    <property type="match status" value="1"/>
</dbReference>
<evidence type="ECO:0000256" key="3">
    <source>
        <dbReference type="ARBA" id="ARBA00023136"/>
    </source>
</evidence>
<evidence type="ECO:0000256" key="4">
    <source>
        <dbReference type="ARBA" id="ARBA00023224"/>
    </source>
</evidence>
<dbReference type="InterPro" id="IPR004089">
    <property type="entry name" value="MCPsignal_dom"/>
</dbReference>
<dbReference type="EMBL" id="OBQC01000004">
    <property type="protein sequence ID" value="SOC38225.1"/>
    <property type="molecule type" value="Genomic_DNA"/>
</dbReference>
<comment type="subcellular location">
    <subcellularLocation>
        <location evidence="1">Cell membrane</location>
    </subcellularLocation>
</comment>
<keyword evidence="11" id="KW-1185">Reference proteome</keyword>
<keyword evidence="4 6" id="KW-0807">Transducer</keyword>
<dbReference type="InterPro" id="IPR004090">
    <property type="entry name" value="Chemotax_Me-accpt_rcpt"/>
</dbReference>
<dbReference type="RefSeq" id="WP_097149067.1">
    <property type="nucleotide sequence ID" value="NZ_OBQC01000004.1"/>
</dbReference>
<dbReference type="AlphaFoldDB" id="A0A285U8G9"/>
<proteinExistence type="inferred from homology"/>
<dbReference type="PANTHER" id="PTHR32089">
    <property type="entry name" value="METHYL-ACCEPTING CHEMOTAXIS PROTEIN MCPB"/>
    <property type="match status" value="1"/>
</dbReference>
<feature type="domain" description="Methyl-accepting transducer" evidence="8">
    <location>
        <begin position="274"/>
        <end position="510"/>
    </location>
</feature>
<dbReference type="PROSITE" id="PS50111">
    <property type="entry name" value="CHEMOTAXIS_TRANSDUC_2"/>
    <property type="match status" value="1"/>
</dbReference>
<feature type="transmembrane region" description="Helical" evidence="7">
    <location>
        <begin position="9"/>
        <end position="32"/>
    </location>
</feature>
<dbReference type="Pfam" id="PF12729">
    <property type="entry name" value="4HB_MCP_1"/>
    <property type="match status" value="1"/>
</dbReference>
<evidence type="ECO:0000256" key="6">
    <source>
        <dbReference type="PROSITE-ProRule" id="PRU00284"/>
    </source>
</evidence>
<dbReference type="InterPro" id="IPR024478">
    <property type="entry name" value="HlyB_4HB_MCP"/>
</dbReference>
<dbReference type="GO" id="GO:0007165">
    <property type="term" value="P:signal transduction"/>
    <property type="evidence" value="ECO:0007669"/>
    <property type="project" value="UniProtKB-KW"/>
</dbReference>
<keyword evidence="2" id="KW-1003">Cell membrane</keyword>
<dbReference type="Proteomes" id="UP000219252">
    <property type="component" value="Unassembled WGS sequence"/>
</dbReference>
<dbReference type="PROSITE" id="PS50885">
    <property type="entry name" value="HAMP"/>
    <property type="match status" value="1"/>
</dbReference>
<dbReference type="CDD" id="cd11386">
    <property type="entry name" value="MCP_signal"/>
    <property type="match status" value="1"/>
</dbReference>
<feature type="transmembrane region" description="Helical" evidence="7">
    <location>
        <begin position="177"/>
        <end position="200"/>
    </location>
</feature>
<comment type="similarity">
    <text evidence="5">Belongs to the methyl-accepting chemotaxis (MCP) protein family.</text>
</comment>
<dbReference type="InterPro" id="IPR003660">
    <property type="entry name" value="HAMP_dom"/>
</dbReference>
<protein>
    <submittedName>
        <fullName evidence="10">Methyl-accepting chemotaxis protein</fullName>
    </submittedName>
</protein>
<evidence type="ECO:0000256" key="2">
    <source>
        <dbReference type="ARBA" id="ARBA00022475"/>
    </source>
</evidence>
<dbReference type="Pfam" id="PF00672">
    <property type="entry name" value="HAMP"/>
    <property type="match status" value="1"/>
</dbReference>
<dbReference type="GO" id="GO:0004888">
    <property type="term" value="F:transmembrane signaling receptor activity"/>
    <property type="evidence" value="ECO:0007669"/>
    <property type="project" value="InterPro"/>
</dbReference>
<evidence type="ECO:0000256" key="5">
    <source>
        <dbReference type="ARBA" id="ARBA00029447"/>
    </source>
</evidence>
<keyword evidence="7" id="KW-0812">Transmembrane</keyword>
<evidence type="ECO:0000256" key="7">
    <source>
        <dbReference type="SAM" id="Phobius"/>
    </source>
</evidence>
<organism evidence="10 11">
    <name type="scientific">Ureibacillus acetophenoni</name>
    <dbReference type="NCBI Taxonomy" id="614649"/>
    <lineage>
        <taxon>Bacteria</taxon>
        <taxon>Bacillati</taxon>
        <taxon>Bacillota</taxon>
        <taxon>Bacilli</taxon>
        <taxon>Bacillales</taxon>
        <taxon>Caryophanaceae</taxon>
        <taxon>Ureibacillus</taxon>
    </lineage>
</organism>
<dbReference type="Pfam" id="PF00015">
    <property type="entry name" value="MCPsignal"/>
    <property type="match status" value="1"/>
</dbReference>
<sequence>MKLTIAKKLWLGFSTINVLLLIAGAITVFSFYTLTGKYQSIVDVNIEKINLATEIEKSQVEAEANLLAYISFSNADVVNEIRASLQSATTAFEKLSSFENDAKTNELIEKVNTNFKVYLETNNKVIEMKEKGKPYTSSLAQLKTHNDHIVSYLTQLVEIQHENVEIAKAEINTYQSFILTIIVIIIIASIVLGLGITVLISRNISNPIKKVTNGLEQIANGNLLAESIHIKNKDEVGLMAETYNKMLADLKSIVDKVRDSSSQLAASAEQLSASSEQSLASSQMVASSTEQQLSTSDRQVKLMTSSVDSMRELNNGMNQISLSNEEMLNASDNVHKLVSKGSMVITEVVEQMETIHQTFNETNEIMTEMEKHSNEIQNITSLITAISEQTNLLALNAAIEAARAGEAGKGFAVVADEVRKLAEQSKNSADEIQKMVNQIQKASGAAVHAITDGGTKVNEGITKTNESLHVFKEIETSVEDVIGKVETVSSAIEEIHAIADSVTESVIQVESLAKDAAAYSNDSSAATEEQLAVNQEISSSANALADLAEKLQQEVRKFQL</sequence>
<dbReference type="SMART" id="SM00304">
    <property type="entry name" value="HAMP"/>
    <property type="match status" value="1"/>
</dbReference>
<keyword evidence="7" id="KW-1133">Transmembrane helix</keyword>
<evidence type="ECO:0000256" key="1">
    <source>
        <dbReference type="ARBA" id="ARBA00004236"/>
    </source>
</evidence>